<feature type="chain" id="PRO_5005517847" evidence="1">
    <location>
        <begin position="22"/>
        <end position="78"/>
    </location>
</feature>
<reference evidence="2" key="1">
    <citation type="submission" date="2012-12" db="EMBL/GenBank/DDBJ databases">
        <title>Identification and characterization of a phenylalanine ammonia-lyase gene family in Isatis indigotica Fort.</title>
        <authorList>
            <person name="Liu Q."/>
            <person name="Chen J."/>
            <person name="Zhou X."/>
            <person name="Di P."/>
            <person name="Xiao Y."/>
            <person name="Xuan H."/>
            <person name="Zhang L."/>
            <person name="Chen W."/>
        </authorList>
    </citation>
    <scope>NUCLEOTIDE SEQUENCE</scope>
    <source>
        <tissue evidence="2">Salivary gland</tissue>
    </source>
</reference>
<feature type="signal peptide" evidence="1">
    <location>
        <begin position="1"/>
        <end position="21"/>
    </location>
</feature>
<organism evidence="2">
    <name type="scientific">Ixodes ricinus</name>
    <name type="common">Common tick</name>
    <name type="synonym">Acarus ricinus</name>
    <dbReference type="NCBI Taxonomy" id="34613"/>
    <lineage>
        <taxon>Eukaryota</taxon>
        <taxon>Metazoa</taxon>
        <taxon>Ecdysozoa</taxon>
        <taxon>Arthropoda</taxon>
        <taxon>Chelicerata</taxon>
        <taxon>Arachnida</taxon>
        <taxon>Acari</taxon>
        <taxon>Parasitiformes</taxon>
        <taxon>Ixodida</taxon>
        <taxon>Ixodoidea</taxon>
        <taxon>Ixodidae</taxon>
        <taxon>Ixodinae</taxon>
        <taxon>Ixodes</taxon>
    </lineage>
</organism>
<protein>
    <submittedName>
        <fullName evidence="2">Putative secreted protein</fullName>
    </submittedName>
</protein>
<evidence type="ECO:0000256" key="1">
    <source>
        <dbReference type="SAM" id="SignalP"/>
    </source>
</evidence>
<dbReference type="EMBL" id="GADI01004164">
    <property type="protein sequence ID" value="JAA69644.1"/>
    <property type="molecule type" value="mRNA"/>
</dbReference>
<evidence type="ECO:0000313" key="2">
    <source>
        <dbReference type="EMBL" id="JAA69644.1"/>
    </source>
</evidence>
<accession>A0A0K8RGN8</accession>
<proteinExistence type="evidence at transcript level"/>
<name>A0A0K8RGN8_IXORI</name>
<dbReference type="AlphaFoldDB" id="A0A0K8RGN8"/>
<sequence length="78" mass="8095">MNAKVLVLVFALLSVALMAEAQRFPGGGGGGFPGRFPGGGGGGARCGRRVCPRGTICRSQVVQCFRAPCPPIRTCVRF</sequence>
<keyword evidence="1" id="KW-0732">Signal</keyword>